<evidence type="ECO:0000256" key="4">
    <source>
        <dbReference type="ARBA" id="ARBA00022842"/>
    </source>
</evidence>
<keyword evidence="2" id="KW-0479">Metal-binding</keyword>
<keyword evidence="3" id="KW-0378">Hydrolase</keyword>
<dbReference type="EMBL" id="PYYB01000001">
    <property type="protein sequence ID" value="PTL59301.1"/>
    <property type="molecule type" value="Genomic_DNA"/>
</dbReference>
<dbReference type="Gene3D" id="3.40.50.1010">
    <property type="entry name" value="5'-nuclease"/>
    <property type="match status" value="1"/>
</dbReference>
<evidence type="ECO:0000313" key="6">
    <source>
        <dbReference type="EMBL" id="PTL59301.1"/>
    </source>
</evidence>
<evidence type="ECO:0000256" key="3">
    <source>
        <dbReference type="ARBA" id="ARBA00022801"/>
    </source>
</evidence>
<dbReference type="CDD" id="cd09874">
    <property type="entry name" value="PIN_MT3492-like"/>
    <property type="match status" value="1"/>
</dbReference>
<evidence type="ECO:0000256" key="2">
    <source>
        <dbReference type="ARBA" id="ARBA00022723"/>
    </source>
</evidence>
<gene>
    <name evidence="6" type="ORF">C7Y72_06365</name>
</gene>
<dbReference type="InterPro" id="IPR002716">
    <property type="entry name" value="PIN_dom"/>
</dbReference>
<reference evidence="6 7" key="1">
    <citation type="submission" date="2018-03" db="EMBL/GenBank/DDBJ databases">
        <title>Aquarubrobacter algicola gen. nov., sp. nov., a novel actinobacterium isolated from shallow eutrophic lake during the end of cyanobacterial harmful algal blooms.</title>
        <authorList>
            <person name="Chun S.J."/>
        </authorList>
    </citation>
    <scope>NUCLEOTIDE SEQUENCE [LARGE SCALE GENOMIC DNA]</scope>
    <source>
        <strain evidence="6 7">Seoho-28</strain>
    </source>
</reference>
<evidence type="ECO:0000259" key="5">
    <source>
        <dbReference type="Pfam" id="PF01850"/>
    </source>
</evidence>
<dbReference type="Proteomes" id="UP000240739">
    <property type="component" value="Unassembled WGS sequence"/>
</dbReference>
<organism evidence="6 7">
    <name type="scientific">Paraconexibacter algicola</name>
    <dbReference type="NCBI Taxonomy" id="2133960"/>
    <lineage>
        <taxon>Bacteria</taxon>
        <taxon>Bacillati</taxon>
        <taxon>Actinomycetota</taxon>
        <taxon>Thermoleophilia</taxon>
        <taxon>Solirubrobacterales</taxon>
        <taxon>Paraconexibacteraceae</taxon>
        <taxon>Paraconexibacter</taxon>
    </lineage>
</organism>
<keyword evidence="7" id="KW-1185">Reference proteome</keyword>
<dbReference type="InterPro" id="IPR029060">
    <property type="entry name" value="PIN-like_dom_sf"/>
</dbReference>
<dbReference type="GO" id="GO:0004518">
    <property type="term" value="F:nuclease activity"/>
    <property type="evidence" value="ECO:0007669"/>
    <property type="project" value="UniProtKB-KW"/>
</dbReference>
<accession>A0A2T4UJ84</accession>
<dbReference type="Pfam" id="PF01850">
    <property type="entry name" value="PIN"/>
    <property type="match status" value="1"/>
</dbReference>
<protein>
    <submittedName>
        <fullName evidence="6">VapC toxin family PIN domain ribonuclease</fullName>
    </submittedName>
</protein>
<comment type="caution">
    <text evidence="6">The sequence shown here is derived from an EMBL/GenBank/DDBJ whole genome shotgun (WGS) entry which is preliminary data.</text>
</comment>
<sequence length="140" mass="14437">MSDAAAALTYIDTSAAIKLVFEEAESVALGAWLTSSGAALVSSALLEVEFERAVKRAASQGQEPNPGVVAAVLSAIDLIDLDVAQLRVAAQLPDPYLRALDAIHIAAALALAPKLATVVTYDVRMLRALAARSIPTASPA</sequence>
<dbReference type="GO" id="GO:0016787">
    <property type="term" value="F:hydrolase activity"/>
    <property type="evidence" value="ECO:0007669"/>
    <property type="project" value="UniProtKB-KW"/>
</dbReference>
<feature type="domain" description="PIN" evidence="5">
    <location>
        <begin position="10"/>
        <end position="127"/>
    </location>
</feature>
<dbReference type="GO" id="GO:0046872">
    <property type="term" value="F:metal ion binding"/>
    <property type="evidence" value="ECO:0007669"/>
    <property type="project" value="UniProtKB-KW"/>
</dbReference>
<evidence type="ECO:0000256" key="1">
    <source>
        <dbReference type="ARBA" id="ARBA00022722"/>
    </source>
</evidence>
<keyword evidence="1" id="KW-0540">Nuclease</keyword>
<dbReference type="SUPFAM" id="SSF88723">
    <property type="entry name" value="PIN domain-like"/>
    <property type="match status" value="1"/>
</dbReference>
<proteinExistence type="predicted"/>
<dbReference type="RefSeq" id="WP_107567801.1">
    <property type="nucleotide sequence ID" value="NZ_PYYB01000001.1"/>
</dbReference>
<keyword evidence="4" id="KW-0460">Magnesium</keyword>
<name>A0A2T4UJ84_9ACTN</name>
<evidence type="ECO:0000313" key="7">
    <source>
        <dbReference type="Proteomes" id="UP000240739"/>
    </source>
</evidence>
<dbReference type="AlphaFoldDB" id="A0A2T4UJ84"/>